<organism evidence="2 3">
    <name type="scientific">Thermoproteus tenax (strain ATCC 35583 / DSM 2078 / JCM 9277 / NBRC 100435 / Kra 1)</name>
    <dbReference type="NCBI Taxonomy" id="768679"/>
    <lineage>
        <taxon>Archaea</taxon>
        <taxon>Thermoproteota</taxon>
        <taxon>Thermoprotei</taxon>
        <taxon>Thermoproteales</taxon>
        <taxon>Thermoproteaceae</taxon>
        <taxon>Thermoproteus</taxon>
    </lineage>
</organism>
<evidence type="ECO:0000256" key="1">
    <source>
        <dbReference type="SAM" id="Phobius"/>
    </source>
</evidence>
<feature type="transmembrane region" description="Helical" evidence="1">
    <location>
        <begin position="273"/>
        <end position="292"/>
    </location>
</feature>
<feature type="transmembrane region" description="Helical" evidence="1">
    <location>
        <begin position="351"/>
        <end position="373"/>
    </location>
</feature>
<dbReference type="AlphaFoldDB" id="G4RJG8"/>
<feature type="transmembrane region" description="Helical" evidence="1">
    <location>
        <begin position="313"/>
        <end position="339"/>
    </location>
</feature>
<gene>
    <name evidence="2" type="ordered locus">TTX_1070</name>
</gene>
<dbReference type="PaxDb" id="768679-TTX_1070"/>
<dbReference type="Pfam" id="PF04165">
    <property type="entry name" value="DUF401"/>
    <property type="match status" value="1"/>
</dbReference>
<dbReference type="HOGENOM" id="CLU_056143_0_0_2"/>
<protein>
    <recommendedName>
        <fullName evidence="4">DUF401 family protein</fullName>
    </recommendedName>
</protein>
<name>G4RJG8_THETK</name>
<dbReference type="PANTHER" id="PTHR39556">
    <property type="entry name" value="PROTEIN, PUTATIVE-RELATED"/>
    <property type="match status" value="1"/>
</dbReference>
<dbReference type="eggNOG" id="arCOG04354">
    <property type="taxonomic scope" value="Archaea"/>
</dbReference>
<accession>G4RJG8</accession>
<dbReference type="KEGG" id="ttn:TTX_1070"/>
<evidence type="ECO:0000313" key="2">
    <source>
        <dbReference type="EMBL" id="CCC81713.1"/>
    </source>
</evidence>
<dbReference type="InterPro" id="IPR007294">
    <property type="entry name" value="DUF401"/>
</dbReference>
<sequence length="413" mass="43714">MGAPGHISRGHLQLHSRGITLIRPAPLPLMLEILAFLASVALIIGGTLSRKIDVAASLAAGALLYGAMTLGPRALEATISSFNYSMFEVLSSLILAMALGYLMRMRREAIASGLIAVGPRFAAFAIPAAIGLLPMPGGAYISAVVADPLYNKMGLGGAQRSFLNYWMRHIWIPIWPLFQGVLITAAVLNVPVLRVISWSWPASVAALVAGVAVGAREVRRAEAEGRLKDLVSLWPLLAVAALSLIAPIYIAVAAALALFVAVHRPGGPAMAEAFRYALTPRIMAIIVFSLMFSEYIRASGLSELLASRLGAAAPLAAFLVPFLVGLATGVEFTFAALAFPPLAPLLHGYRLAVAFLGGFLGVMLSPAHSCFVLTTDYYKAEYRDVYRLLIRAMLAALAAGLPLFWALGALSPA</sequence>
<dbReference type="STRING" id="768679.TTX_1070"/>
<dbReference type="EMBL" id="FN869859">
    <property type="protein sequence ID" value="CCC81713.1"/>
    <property type="molecule type" value="Genomic_DNA"/>
</dbReference>
<reference evidence="2 3" key="1">
    <citation type="journal article" date="2011" name="PLoS ONE">
        <title>The complete genome sequence of Thermoproteus tenax: a physiologically versatile member of the Crenarchaeota.</title>
        <authorList>
            <person name="Siebers B."/>
            <person name="Zaparty M."/>
            <person name="Raddatz G."/>
            <person name="Tjaden B."/>
            <person name="Albers S.V."/>
            <person name="Bell S.D."/>
            <person name="Blombach F."/>
            <person name="Kletzin A."/>
            <person name="Kyrpides N."/>
            <person name="Lanz C."/>
            <person name="Plagens A."/>
            <person name="Rampp M."/>
            <person name="Rosinus A."/>
            <person name="von Jan M."/>
            <person name="Makarova K.S."/>
            <person name="Klenk H.P."/>
            <person name="Schuster S.C."/>
            <person name="Hensel R."/>
        </authorList>
    </citation>
    <scope>NUCLEOTIDE SEQUENCE [LARGE SCALE GENOMIC DNA]</scope>
    <source>
        <strain evidence="3">ATCC 35583 / DSM 2078 / JCM 9277 / NBRC 100435 / Kra 1</strain>
    </source>
</reference>
<feature type="transmembrane region" description="Helical" evidence="1">
    <location>
        <begin position="385"/>
        <end position="407"/>
    </location>
</feature>
<keyword evidence="3" id="KW-1185">Reference proteome</keyword>
<feature type="transmembrane region" description="Helical" evidence="1">
    <location>
        <begin position="25"/>
        <end position="45"/>
    </location>
</feature>
<keyword evidence="1" id="KW-0472">Membrane</keyword>
<dbReference type="PATRIC" id="fig|768679.9.peg.1078"/>
<dbReference type="Proteomes" id="UP000002654">
    <property type="component" value="Chromosome"/>
</dbReference>
<keyword evidence="1" id="KW-1133">Transmembrane helix</keyword>
<proteinExistence type="predicted"/>
<keyword evidence="1" id="KW-0812">Transmembrane</keyword>
<feature type="transmembrane region" description="Helical" evidence="1">
    <location>
        <begin position="52"/>
        <end position="70"/>
    </location>
</feature>
<feature type="transmembrane region" description="Helical" evidence="1">
    <location>
        <begin position="236"/>
        <end position="261"/>
    </location>
</feature>
<dbReference type="PANTHER" id="PTHR39556:SF1">
    <property type="entry name" value="PROTEIN, PUTATIVE-RELATED"/>
    <property type="match status" value="1"/>
</dbReference>
<feature type="transmembrane region" description="Helical" evidence="1">
    <location>
        <begin position="82"/>
        <end position="102"/>
    </location>
</feature>
<evidence type="ECO:0008006" key="4">
    <source>
        <dbReference type="Google" id="ProtNLM"/>
    </source>
</evidence>
<feature type="transmembrane region" description="Helical" evidence="1">
    <location>
        <begin position="170"/>
        <end position="192"/>
    </location>
</feature>
<evidence type="ECO:0000313" key="3">
    <source>
        <dbReference type="Proteomes" id="UP000002654"/>
    </source>
</evidence>